<feature type="region of interest" description="Disordered" evidence="1">
    <location>
        <begin position="48"/>
        <end position="89"/>
    </location>
</feature>
<dbReference type="PROSITE" id="PS51257">
    <property type="entry name" value="PROKAR_LIPOPROTEIN"/>
    <property type="match status" value="1"/>
</dbReference>
<name>A0A0A9H4R7_ARUDO</name>
<evidence type="ECO:0000256" key="1">
    <source>
        <dbReference type="SAM" id="MobiDB-lite"/>
    </source>
</evidence>
<reference evidence="3" key="2">
    <citation type="journal article" date="2015" name="Data Brief">
        <title>Shoot transcriptome of the giant reed, Arundo donax.</title>
        <authorList>
            <person name="Barrero R.A."/>
            <person name="Guerrero F.D."/>
            <person name="Moolhuijzen P."/>
            <person name="Goolsby J.A."/>
            <person name="Tidwell J."/>
            <person name="Bellgard S.E."/>
            <person name="Bellgard M.I."/>
        </authorList>
    </citation>
    <scope>NUCLEOTIDE SEQUENCE</scope>
    <source>
        <tissue evidence="3">Shoot tissue taken approximately 20 cm above the soil surface</tissue>
    </source>
</reference>
<sequence length="99" mass="10378">MAGSWRPTPPKAAAVLSWLLLGCVCVRGYPESDLVRRLPVQPPVASRQFAGTWTSTSAPGGASSTTSLRPTAPPRPSPSHSGSMEVLDVLQLEVGHSQS</sequence>
<protein>
    <submittedName>
        <fullName evidence="3">Uncharacterized protein</fullName>
    </submittedName>
</protein>
<dbReference type="EMBL" id="GBRH01165721">
    <property type="protein sequence ID" value="JAE32175.1"/>
    <property type="molecule type" value="Transcribed_RNA"/>
</dbReference>
<feature type="compositionally biased region" description="Low complexity" evidence="1">
    <location>
        <begin position="50"/>
        <end position="67"/>
    </location>
</feature>
<organism evidence="3">
    <name type="scientific">Arundo donax</name>
    <name type="common">Giant reed</name>
    <name type="synonym">Donax arundinaceus</name>
    <dbReference type="NCBI Taxonomy" id="35708"/>
    <lineage>
        <taxon>Eukaryota</taxon>
        <taxon>Viridiplantae</taxon>
        <taxon>Streptophyta</taxon>
        <taxon>Embryophyta</taxon>
        <taxon>Tracheophyta</taxon>
        <taxon>Spermatophyta</taxon>
        <taxon>Magnoliopsida</taxon>
        <taxon>Liliopsida</taxon>
        <taxon>Poales</taxon>
        <taxon>Poaceae</taxon>
        <taxon>PACMAD clade</taxon>
        <taxon>Arundinoideae</taxon>
        <taxon>Arundineae</taxon>
        <taxon>Arundo</taxon>
    </lineage>
</organism>
<reference evidence="3" key="1">
    <citation type="submission" date="2014-09" db="EMBL/GenBank/DDBJ databases">
        <authorList>
            <person name="Magalhaes I.L.F."/>
            <person name="Oliveira U."/>
            <person name="Santos F.R."/>
            <person name="Vidigal T.H.D.A."/>
            <person name="Brescovit A.D."/>
            <person name="Santos A.J."/>
        </authorList>
    </citation>
    <scope>NUCLEOTIDE SEQUENCE</scope>
    <source>
        <tissue evidence="3">Shoot tissue taken approximately 20 cm above the soil surface</tissue>
    </source>
</reference>
<dbReference type="AlphaFoldDB" id="A0A0A9H4R7"/>
<evidence type="ECO:0000256" key="2">
    <source>
        <dbReference type="SAM" id="SignalP"/>
    </source>
</evidence>
<feature type="signal peptide" evidence="2">
    <location>
        <begin position="1"/>
        <end position="28"/>
    </location>
</feature>
<feature type="chain" id="PRO_5002046493" evidence="2">
    <location>
        <begin position="29"/>
        <end position="99"/>
    </location>
</feature>
<evidence type="ECO:0000313" key="3">
    <source>
        <dbReference type="EMBL" id="JAE32175.1"/>
    </source>
</evidence>
<proteinExistence type="predicted"/>
<accession>A0A0A9H4R7</accession>
<keyword evidence="2" id="KW-0732">Signal</keyword>